<dbReference type="Pfam" id="PF04828">
    <property type="entry name" value="GFA"/>
    <property type="match status" value="1"/>
</dbReference>
<keyword evidence="2" id="KW-0479">Metal-binding</keyword>
<dbReference type="EMBL" id="CAJZAF010000040">
    <property type="protein sequence ID" value="CAG9184990.1"/>
    <property type="molecule type" value="Genomic_DNA"/>
</dbReference>
<proteinExistence type="inferred from homology"/>
<dbReference type="SUPFAM" id="SSF51316">
    <property type="entry name" value="Mss4-like"/>
    <property type="match status" value="1"/>
</dbReference>
<sequence length="118" mass="13597">MQTYTASCHCGLVRYQFTTSLNEVVECNCSYCRRKAALHHRVMEAEFTLLEGETALSAYKFGTMTATHYFCSQCGSHTHCRPRSNPLQVNVNVRMMDNFDEVKDALQIRQYNGKSWDL</sequence>
<keyword evidence="3" id="KW-0862">Zinc</keyword>
<protein>
    <recommendedName>
        <fullName evidence="4">CENP-V/GFA domain-containing protein</fullName>
    </recommendedName>
</protein>
<dbReference type="Proteomes" id="UP000701702">
    <property type="component" value="Unassembled WGS sequence"/>
</dbReference>
<keyword evidence="6" id="KW-1185">Reference proteome</keyword>
<evidence type="ECO:0000313" key="5">
    <source>
        <dbReference type="EMBL" id="CAG9184990.1"/>
    </source>
</evidence>
<feature type="domain" description="CENP-V/GFA" evidence="4">
    <location>
        <begin position="4"/>
        <end position="117"/>
    </location>
</feature>
<accession>A0ABM8XX96</accession>
<gene>
    <name evidence="5" type="ORF">LMG23994_05569</name>
</gene>
<dbReference type="InterPro" id="IPR011057">
    <property type="entry name" value="Mss4-like_sf"/>
</dbReference>
<dbReference type="PROSITE" id="PS51891">
    <property type="entry name" value="CENP_V_GFA"/>
    <property type="match status" value="1"/>
</dbReference>
<dbReference type="Gene3D" id="2.170.150.70">
    <property type="match status" value="1"/>
</dbReference>
<evidence type="ECO:0000256" key="2">
    <source>
        <dbReference type="ARBA" id="ARBA00022723"/>
    </source>
</evidence>
<dbReference type="InterPro" id="IPR052355">
    <property type="entry name" value="CENP-V-like"/>
</dbReference>
<name>A0ABM8XX96_9BURK</name>
<dbReference type="PANTHER" id="PTHR28620:SF1">
    <property type="entry name" value="CENP-V_GFA DOMAIN-CONTAINING PROTEIN"/>
    <property type="match status" value="1"/>
</dbReference>
<dbReference type="PANTHER" id="PTHR28620">
    <property type="entry name" value="CENTROMERE PROTEIN V"/>
    <property type="match status" value="1"/>
</dbReference>
<dbReference type="RefSeq" id="WP_224008569.1">
    <property type="nucleotide sequence ID" value="NZ_CAJZAF010000040.1"/>
</dbReference>
<reference evidence="5 6" key="1">
    <citation type="submission" date="2021-08" db="EMBL/GenBank/DDBJ databases">
        <authorList>
            <person name="Peeters C."/>
        </authorList>
    </citation>
    <scope>NUCLEOTIDE SEQUENCE [LARGE SCALE GENOMIC DNA]</scope>
    <source>
        <strain evidence="5 6">LMG 23994</strain>
    </source>
</reference>
<comment type="caution">
    <text evidence="5">The sequence shown here is derived from an EMBL/GenBank/DDBJ whole genome shotgun (WGS) entry which is preliminary data.</text>
</comment>
<dbReference type="InterPro" id="IPR006913">
    <property type="entry name" value="CENP-V/GFA"/>
</dbReference>
<evidence type="ECO:0000259" key="4">
    <source>
        <dbReference type="PROSITE" id="PS51891"/>
    </source>
</evidence>
<organism evidence="5 6">
    <name type="scientific">Cupriavidus pinatubonensis</name>
    <dbReference type="NCBI Taxonomy" id="248026"/>
    <lineage>
        <taxon>Bacteria</taxon>
        <taxon>Pseudomonadati</taxon>
        <taxon>Pseudomonadota</taxon>
        <taxon>Betaproteobacteria</taxon>
        <taxon>Burkholderiales</taxon>
        <taxon>Burkholderiaceae</taxon>
        <taxon>Cupriavidus</taxon>
    </lineage>
</organism>
<evidence type="ECO:0000256" key="1">
    <source>
        <dbReference type="ARBA" id="ARBA00005495"/>
    </source>
</evidence>
<evidence type="ECO:0000313" key="6">
    <source>
        <dbReference type="Proteomes" id="UP000701702"/>
    </source>
</evidence>
<comment type="similarity">
    <text evidence="1">Belongs to the Gfa family.</text>
</comment>
<evidence type="ECO:0000256" key="3">
    <source>
        <dbReference type="ARBA" id="ARBA00022833"/>
    </source>
</evidence>